<evidence type="ECO:0000313" key="3">
    <source>
        <dbReference type="Proteomes" id="UP001066276"/>
    </source>
</evidence>
<proteinExistence type="predicted"/>
<organism evidence="2 3">
    <name type="scientific">Pleurodeles waltl</name>
    <name type="common">Iberian ribbed newt</name>
    <dbReference type="NCBI Taxonomy" id="8319"/>
    <lineage>
        <taxon>Eukaryota</taxon>
        <taxon>Metazoa</taxon>
        <taxon>Chordata</taxon>
        <taxon>Craniata</taxon>
        <taxon>Vertebrata</taxon>
        <taxon>Euteleostomi</taxon>
        <taxon>Amphibia</taxon>
        <taxon>Batrachia</taxon>
        <taxon>Caudata</taxon>
        <taxon>Salamandroidea</taxon>
        <taxon>Salamandridae</taxon>
        <taxon>Pleurodelinae</taxon>
        <taxon>Pleurodeles</taxon>
    </lineage>
</organism>
<feature type="region of interest" description="Disordered" evidence="1">
    <location>
        <begin position="136"/>
        <end position="173"/>
    </location>
</feature>
<feature type="region of interest" description="Disordered" evidence="1">
    <location>
        <begin position="1"/>
        <end position="78"/>
    </location>
</feature>
<name>A0AAV7UNK6_PLEWA</name>
<dbReference type="EMBL" id="JANPWB010000005">
    <property type="protein sequence ID" value="KAJ1190615.1"/>
    <property type="molecule type" value="Genomic_DNA"/>
</dbReference>
<feature type="compositionally biased region" description="Basic and acidic residues" evidence="1">
    <location>
        <begin position="7"/>
        <end position="22"/>
    </location>
</feature>
<evidence type="ECO:0000256" key="1">
    <source>
        <dbReference type="SAM" id="MobiDB-lite"/>
    </source>
</evidence>
<accession>A0AAV7UNK6</accession>
<dbReference type="Proteomes" id="UP001066276">
    <property type="component" value="Chromosome 3_1"/>
</dbReference>
<keyword evidence="3" id="KW-1185">Reference proteome</keyword>
<feature type="compositionally biased region" description="Low complexity" evidence="1">
    <location>
        <begin position="159"/>
        <end position="173"/>
    </location>
</feature>
<protein>
    <submittedName>
        <fullName evidence="2">Uncharacterized protein</fullName>
    </submittedName>
</protein>
<sequence length="173" mass="19173">MAAEAKFSVEEEKQVVTSRKEEEEYDEGSTILCSPHYVAFDDSGHPKEDDQDEPSPPTVERLEESTPTGFGLEKKTTQKAVITQPDHRILKPHNHTTISPSSWCTKAHGFWLTSRDKTITLLIPIGLQDAKANLKGTKKPSELQQLSMPTKPLMPVQPSLPSKPSTPSTPMVL</sequence>
<dbReference type="AlphaFoldDB" id="A0AAV7UNK6"/>
<evidence type="ECO:0000313" key="2">
    <source>
        <dbReference type="EMBL" id="KAJ1190615.1"/>
    </source>
</evidence>
<comment type="caution">
    <text evidence="2">The sequence shown here is derived from an EMBL/GenBank/DDBJ whole genome shotgun (WGS) entry which is preliminary data.</text>
</comment>
<gene>
    <name evidence="2" type="ORF">NDU88_007353</name>
</gene>
<reference evidence="2" key="1">
    <citation type="journal article" date="2022" name="bioRxiv">
        <title>Sequencing and chromosome-scale assembly of the giantPleurodeles waltlgenome.</title>
        <authorList>
            <person name="Brown T."/>
            <person name="Elewa A."/>
            <person name="Iarovenko S."/>
            <person name="Subramanian E."/>
            <person name="Araus A.J."/>
            <person name="Petzold A."/>
            <person name="Susuki M."/>
            <person name="Suzuki K.-i.T."/>
            <person name="Hayashi T."/>
            <person name="Toyoda A."/>
            <person name="Oliveira C."/>
            <person name="Osipova E."/>
            <person name="Leigh N.D."/>
            <person name="Simon A."/>
            <person name="Yun M.H."/>
        </authorList>
    </citation>
    <scope>NUCLEOTIDE SEQUENCE</scope>
    <source>
        <strain evidence="2">20211129_DDA</strain>
        <tissue evidence="2">Liver</tissue>
    </source>
</reference>